<evidence type="ECO:0000259" key="2">
    <source>
        <dbReference type="Pfam" id="PF07510"/>
    </source>
</evidence>
<dbReference type="Proteomes" id="UP000036000">
    <property type="component" value="Chromosome"/>
</dbReference>
<evidence type="ECO:0008006" key="5">
    <source>
        <dbReference type="Google" id="ProtNLM"/>
    </source>
</evidence>
<keyword evidence="4" id="KW-1185">Reference proteome</keyword>
<dbReference type="AlphaFoldDB" id="A0AAC8ZGM6"/>
<gene>
    <name evidence="3" type="ORF">ABN16_08170</name>
</gene>
<dbReference type="KEGG" id="lko:ABN16_08170"/>
<evidence type="ECO:0000259" key="1">
    <source>
        <dbReference type="Pfam" id="PF03235"/>
    </source>
</evidence>
<name>A0AAC8ZGM6_9LACO</name>
<evidence type="ECO:0000313" key="3">
    <source>
        <dbReference type="EMBL" id="AKP64981.1"/>
    </source>
</evidence>
<dbReference type="PANTHER" id="PTHR35149:SF1">
    <property type="entry name" value="DUF5655 DOMAIN-CONTAINING PROTEIN"/>
    <property type="match status" value="1"/>
</dbReference>
<dbReference type="InterPro" id="IPR011089">
    <property type="entry name" value="GmrSD_C"/>
</dbReference>
<dbReference type="InterPro" id="IPR004919">
    <property type="entry name" value="GmrSD_N"/>
</dbReference>
<sequence>MYLDPAQKPISELFPIEGRSRYVIPSYQRGYSWNIDNIEELFDDILNEDEKYYIGNLLVTKESGEDNDEVYSVVDGQQRLTTIALFFLAIYENLEEKNNSTKYKENQRDIFSLETDIKRKLQLDNDSPRLKLLERDAEVFENYLGILDQKEKARYGTRAFAKRYKFITELVDENFEDFSELKGFYDKLNSLILLRITMGDLVDAFTVFSSLNAKGLPLTLIDLLKSTFIKATVDEIDTKKASELWDQLISMFVSGDSQAKSTAITQFLLNNYDTFISKKTSSITKTKALKKYQAVFDDQGYKYIYKLINRARLFSFISPAIDQDKDVDFGEKVMDVTEDLMKLDASQSYPLMLLLLDKLRNEKIQEQTVIDIFSLLVKFYVRRNIVLKPKASNIRAAFLSVVRKIEHSDQLDKEAQEAVRKTIETISVPDNEFKVALDDAVYEISPRTVRFILINLERKHGSFFNKQTKDTLDDYMVSKGKKQMPRWSLEHILPESSNLKNGWPEMISPDNVDEATTKQDKYMHKLGNLTLTGYNSEMSDRSFEFKRDFVVDGHYAGLKTGLFINESIPNKESEEKINTKASWTPEDIERRTIELSDLVISDFSLSNS</sequence>
<feature type="domain" description="GmrSD restriction endonucleases C-terminal" evidence="2">
    <location>
        <begin position="430"/>
        <end position="596"/>
    </location>
</feature>
<proteinExistence type="predicted"/>
<dbReference type="Pfam" id="PF03235">
    <property type="entry name" value="GmrSD_N"/>
    <property type="match status" value="1"/>
</dbReference>
<feature type="domain" description="GmrSD restriction endonucleases N-terminal" evidence="1">
    <location>
        <begin position="19"/>
        <end position="228"/>
    </location>
</feature>
<protein>
    <recommendedName>
        <fullName evidence="5">DUF262 domain-containing protein</fullName>
    </recommendedName>
</protein>
<accession>A0AAC8ZGM6</accession>
<dbReference type="PANTHER" id="PTHR35149">
    <property type="entry name" value="SLL5132 PROTEIN"/>
    <property type="match status" value="1"/>
</dbReference>
<dbReference type="EMBL" id="CP012033">
    <property type="protein sequence ID" value="AKP64981.1"/>
    <property type="molecule type" value="Genomic_DNA"/>
</dbReference>
<dbReference type="Pfam" id="PF07510">
    <property type="entry name" value="GmrSD_C"/>
    <property type="match status" value="1"/>
</dbReference>
<evidence type="ECO:0000313" key="4">
    <source>
        <dbReference type="Proteomes" id="UP000036000"/>
    </source>
</evidence>
<organism evidence="3 4">
    <name type="scientific">Levilactobacillus koreensis</name>
    <dbReference type="NCBI Taxonomy" id="637971"/>
    <lineage>
        <taxon>Bacteria</taxon>
        <taxon>Bacillati</taxon>
        <taxon>Bacillota</taxon>
        <taxon>Bacilli</taxon>
        <taxon>Lactobacillales</taxon>
        <taxon>Lactobacillaceae</taxon>
        <taxon>Levilactobacillus</taxon>
    </lineage>
</organism>
<reference evidence="3 4" key="1">
    <citation type="submission" date="2015-07" db="EMBL/GenBank/DDBJ databases">
        <title>Lactobacillus korensis/26-25/ whole genome sequencing.</title>
        <authorList>
            <person name="Kim M.K."/>
            <person name="Im W.-T."/>
            <person name="Srinivasan S."/>
            <person name="Lee J.-J."/>
        </authorList>
    </citation>
    <scope>NUCLEOTIDE SEQUENCE [LARGE SCALE GENOMIC DNA]</scope>
    <source>
        <strain evidence="3 4">26-25</strain>
    </source>
</reference>